<dbReference type="Gene3D" id="2.130.10.130">
    <property type="entry name" value="Integrin alpha, N-terminal"/>
    <property type="match status" value="4"/>
</dbReference>
<keyword evidence="2" id="KW-0677">Repeat</keyword>
<keyword evidence="3" id="KW-0325">Glycoprotein</keyword>
<dbReference type="Pfam" id="PF07593">
    <property type="entry name" value="UnbV_ASPIC"/>
    <property type="match status" value="1"/>
</dbReference>
<dbReference type="InterPro" id="IPR013517">
    <property type="entry name" value="FG-GAP"/>
</dbReference>
<dbReference type="SUPFAM" id="SSF69318">
    <property type="entry name" value="Integrin alpha N-terminal domain"/>
    <property type="match status" value="2"/>
</dbReference>
<keyword evidence="1" id="KW-0732">Signal</keyword>
<sequence>MVNEYLEGVSPEKSGIHFQNIINENDSLNILSYEYLYNGGGVASGDLNNDGLPDLIFIGNLSENKVYLNQGNFEFEDITSQTGLQGRKNFATGVSLIDIDGDGNLDIYLCYSGPGDEYSRRNELYINNGDLTFTEKSKEYGLDAIGTFSTMAAFFDYDGDGDLDMFLLNHGKNFYNPLSQTSKLRSFRHPYYGNQLYRNDNGKFTNISEEAGIIGNGLNFGLAVLISDINNDGWPDIFVTNDYNEQDFLYINKADGTFEEVSKKAMTHQSKFSMGGDLADFNNDGLIDIFTLDMLPEDNKRQKLLKGGDEFDFYQALIDSGYHHQYMRNTLQLNRGLDRNGDLVFQEIGQLSGVSNTDWSWSGLFVDMDNDGFKDLVITNGFLRDFTNKDFLNYTYSDAAKQARSKGQEPDLLSLVKQIPSTKIGNYLFINNGNLTFSNESKKFGFDTPRISNGMAYADLDGDGNMDLVINNINEKASIFRNKSKDKTGNNYVKFKLLGLGKNSQAIGTKIKITLPDQSIQIQELYPVRGYQSTTDAVLHFGIGKATEVIKAEVVWPDRQVTEINNLEINKTHYLDQTKVQREFWDKKVEKTQGVKMKDLTASLGVSFVHNENSFVDFKVNPLSFFQHSKVSPAVAVGDVNGDGFDDFYIGGSTGQSGALYLSTEIGSFNEVKRGPWILDSDFKDTGAVFFDANGDGLLDLYVSSGGTEFSLYFPSLQDRLYINKGKGVFEKAENALPDLTGNNGLVLANDFDGDGKVDLFIGGRSVPDQYGLSPWSFLLKNESTINEVIFKDVTPKELRNAGMITAGDWYDMDGDGSKELVLTGEFMGIQVWKLGAEQTEEVSLDLGLRSGNGFWQSLMITDLNLDGKPDLILGNLGTNNQLKASIEAPIKLFIGDFNNSGNILSFMTNNIKGELFPIYSRDVLISQIVHLKKKFVKYADYAEATIPDIFGAQLENSNFKILERLESIMLISDDKGYEEITLPLEAQMAPVTGIVQLNTGTLDFLLVGNLYPFMVELGAMNAGTGVLLRKKDNQILHLPESIANIDIRGDVRAIKRLKRKDGNEMFLIIQNNGPLRILGVEK</sequence>
<gene>
    <name evidence="5" type="ORF">MM213_00720</name>
</gene>
<dbReference type="Pfam" id="PF13517">
    <property type="entry name" value="FG-GAP_3"/>
    <property type="match status" value="5"/>
</dbReference>
<evidence type="ECO:0000259" key="4">
    <source>
        <dbReference type="Pfam" id="PF07593"/>
    </source>
</evidence>
<feature type="domain" description="ASPIC/UnbV" evidence="4">
    <location>
        <begin position="506"/>
        <end position="573"/>
    </location>
</feature>
<evidence type="ECO:0000256" key="2">
    <source>
        <dbReference type="ARBA" id="ARBA00022737"/>
    </source>
</evidence>
<protein>
    <submittedName>
        <fullName evidence="5">VCBS repeat-containing protein</fullName>
    </submittedName>
</protein>
<dbReference type="PANTHER" id="PTHR16026">
    <property type="entry name" value="CARTILAGE ACIDIC PROTEIN 1"/>
    <property type="match status" value="1"/>
</dbReference>
<organism evidence="5 6">
    <name type="scientific">Belliella alkalica</name>
    <dbReference type="NCBI Taxonomy" id="1730871"/>
    <lineage>
        <taxon>Bacteria</taxon>
        <taxon>Pseudomonadati</taxon>
        <taxon>Bacteroidota</taxon>
        <taxon>Cytophagia</taxon>
        <taxon>Cytophagales</taxon>
        <taxon>Cyclobacteriaceae</taxon>
        <taxon>Belliella</taxon>
    </lineage>
</organism>
<dbReference type="Proteomes" id="UP001165430">
    <property type="component" value="Unassembled WGS sequence"/>
</dbReference>
<evidence type="ECO:0000313" key="5">
    <source>
        <dbReference type="EMBL" id="MCH7411989.1"/>
    </source>
</evidence>
<comment type="caution">
    <text evidence="5">The sequence shown here is derived from an EMBL/GenBank/DDBJ whole genome shotgun (WGS) entry which is preliminary data.</text>
</comment>
<keyword evidence="6" id="KW-1185">Reference proteome</keyword>
<dbReference type="InterPro" id="IPR028994">
    <property type="entry name" value="Integrin_alpha_N"/>
</dbReference>
<dbReference type="InterPro" id="IPR013519">
    <property type="entry name" value="Int_alpha_beta-p"/>
</dbReference>
<evidence type="ECO:0000256" key="1">
    <source>
        <dbReference type="ARBA" id="ARBA00022729"/>
    </source>
</evidence>
<dbReference type="PANTHER" id="PTHR16026:SF0">
    <property type="entry name" value="CARTILAGE ACIDIC PROTEIN 1"/>
    <property type="match status" value="1"/>
</dbReference>
<dbReference type="RefSeq" id="WP_241409373.1">
    <property type="nucleotide sequence ID" value="NZ_JAKZGO010000001.1"/>
</dbReference>
<name>A0ABS9V6E5_9BACT</name>
<proteinExistence type="predicted"/>
<dbReference type="InterPro" id="IPR011519">
    <property type="entry name" value="UnbV_ASPIC"/>
</dbReference>
<dbReference type="InterPro" id="IPR027039">
    <property type="entry name" value="Crtac1"/>
</dbReference>
<dbReference type="EMBL" id="JAKZGO010000001">
    <property type="protein sequence ID" value="MCH7411989.1"/>
    <property type="molecule type" value="Genomic_DNA"/>
</dbReference>
<dbReference type="SMART" id="SM00191">
    <property type="entry name" value="Int_alpha"/>
    <property type="match status" value="3"/>
</dbReference>
<evidence type="ECO:0000313" key="6">
    <source>
        <dbReference type="Proteomes" id="UP001165430"/>
    </source>
</evidence>
<evidence type="ECO:0000256" key="3">
    <source>
        <dbReference type="ARBA" id="ARBA00023180"/>
    </source>
</evidence>
<accession>A0ABS9V6E5</accession>
<reference evidence="5" key="1">
    <citation type="submission" date="2022-03" db="EMBL/GenBank/DDBJ databases">
        <title>De novo assembled genomes of Belliella spp. (Cyclobacteriaceae) strains.</title>
        <authorList>
            <person name="Szabo A."/>
            <person name="Korponai K."/>
            <person name="Felfoldi T."/>
        </authorList>
    </citation>
    <scope>NUCLEOTIDE SEQUENCE</scope>
    <source>
        <strain evidence="5">DSM 111903</strain>
    </source>
</reference>